<dbReference type="PANTHER" id="PTHR34475">
    <property type="match status" value="1"/>
</dbReference>
<dbReference type="GO" id="GO:0003677">
    <property type="term" value="F:DNA binding"/>
    <property type="evidence" value="ECO:0007669"/>
    <property type="project" value="UniProtKB-KW"/>
</dbReference>
<evidence type="ECO:0000313" key="3">
    <source>
        <dbReference type="EMBL" id="PHK00191.1"/>
    </source>
</evidence>
<dbReference type="Pfam" id="PF13464">
    <property type="entry name" value="RodZ_C"/>
    <property type="match status" value="1"/>
</dbReference>
<dbReference type="EMBL" id="LAHD01000083">
    <property type="protein sequence ID" value="PHK00191.1"/>
    <property type="molecule type" value="Genomic_DNA"/>
</dbReference>
<feature type="domain" description="Cytoskeleton protein RodZ-like C-terminal" evidence="2">
    <location>
        <begin position="200"/>
        <end position="256"/>
    </location>
</feature>
<keyword evidence="1" id="KW-0812">Transmembrane</keyword>
<dbReference type="RefSeq" id="WP_099070895.1">
    <property type="nucleotide sequence ID" value="NZ_LAHD01000083.1"/>
</dbReference>
<dbReference type="SUPFAM" id="SSF47413">
    <property type="entry name" value="lambda repressor-like DNA-binding domains"/>
    <property type="match status" value="1"/>
</dbReference>
<dbReference type="PANTHER" id="PTHR34475:SF1">
    <property type="entry name" value="CYTOSKELETON PROTEIN RODZ"/>
    <property type="match status" value="1"/>
</dbReference>
<dbReference type="InterPro" id="IPR025194">
    <property type="entry name" value="RodZ-like_C"/>
</dbReference>
<keyword evidence="1" id="KW-0472">Membrane</keyword>
<protein>
    <submittedName>
        <fullName evidence="3">DNA-binding protein</fullName>
    </submittedName>
</protein>
<keyword evidence="3" id="KW-0238">DNA-binding</keyword>
<dbReference type="InterPro" id="IPR001387">
    <property type="entry name" value="Cro/C1-type_HTH"/>
</dbReference>
<dbReference type="AlphaFoldDB" id="A0A9Q5Z8Q9"/>
<dbReference type="CDD" id="cd00093">
    <property type="entry name" value="HTH_XRE"/>
    <property type="match status" value="1"/>
</dbReference>
<evidence type="ECO:0000259" key="2">
    <source>
        <dbReference type="Pfam" id="PF13464"/>
    </source>
</evidence>
<organism evidence="3 4">
    <name type="scientific">Nostoc linckia z8</name>
    <dbReference type="NCBI Taxonomy" id="1628746"/>
    <lineage>
        <taxon>Bacteria</taxon>
        <taxon>Bacillati</taxon>
        <taxon>Cyanobacteriota</taxon>
        <taxon>Cyanophyceae</taxon>
        <taxon>Nostocales</taxon>
        <taxon>Nostocaceae</taxon>
        <taxon>Nostoc</taxon>
    </lineage>
</organism>
<dbReference type="Gene3D" id="1.10.260.40">
    <property type="entry name" value="lambda repressor-like DNA-binding domains"/>
    <property type="match status" value="1"/>
</dbReference>
<feature type="transmembrane region" description="Helical" evidence="1">
    <location>
        <begin position="121"/>
        <end position="140"/>
    </location>
</feature>
<proteinExistence type="predicted"/>
<gene>
    <name evidence="3" type="ORF">VF08_24475</name>
</gene>
<dbReference type="Pfam" id="PF13413">
    <property type="entry name" value="HTH_25"/>
    <property type="match status" value="1"/>
</dbReference>
<dbReference type="Proteomes" id="UP000222310">
    <property type="component" value="Unassembled WGS sequence"/>
</dbReference>
<name>A0A9Q5Z8Q9_NOSLI</name>
<comment type="caution">
    <text evidence="3">The sequence shown here is derived from an EMBL/GenBank/DDBJ whole genome shotgun (WGS) entry which is preliminary data.</text>
</comment>
<reference evidence="3 4" key="1">
    <citation type="submission" date="2015-02" db="EMBL/GenBank/DDBJ databases">
        <title>Nostoc linckia genome annotation.</title>
        <authorList>
            <person name="Zhou Z."/>
        </authorList>
    </citation>
    <scope>NUCLEOTIDE SEQUENCE [LARGE SCALE GENOMIC DNA]</scope>
    <source>
        <strain evidence="4">z8</strain>
    </source>
</reference>
<evidence type="ECO:0000313" key="4">
    <source>
        <dbReference type="Proteomes" id="UP000222310"/>
    </source>
</evidence>
<dbReference type="GeneID" id="57096840"/>
<dbReference type="InterPro" id="IPR050400">
    <property type="entry name" value="Bact_Cytoskel_RodZ"/>
</dbReference>
<keyword evidence="1" id="KW-1133">Transmembrane helix</keyword>
<accession>A0A9Q5Z8Q9</accession>
<sequence length="278" mass="30933">MKWPRKKNNQQPPLSLEQQRSQKLAEIGARLWALRQEQGLSLEQVVVLTMIPRRLLQAIEEGNLDDLPEPVYIQGLIGRFADALGLNGTELADTFPINSAQVNFQPIANPSPLNQLRPIHLYFLYILLILCSVNGLSYLLNNAILQASYGQSEPQPQQKPIVKPEIVRPELAESKHSQEIQPVSDTSNGVQQKEAVQIGVTLKASSWIRVIADGKTEFEGTLPEGTYRVWKAQEQLTVKTDNAGGVLMSVNQQQAKEMGELGKEQEVMIAAAKPKVLR</sequence>
<evidence type="ECO:0000256" key="1">
    <source>
        <dbReference type="SAM" id="Phobius"/>
    </source>
</evidence>
<dbReference type="InterPro" id="IPR010982">
    <property type="entry name" value="Lambda_DNA-bd_dom_sf"/>
</dbReference>